<evidence type="ECO:0000313" key="4">
    <source>
        <dbReference type="EMBL" id="MDT2760618.1"/>
    </source>
</evidence>
<dbReference type="PANTHER" id="PTHR46558:SF15">
    <property type="entry name" value="HELIX-TURN-HELIX DOMAIN PROTEIN"/>
    <property type="match status" value="1"/>
</dbReference>
<evidence type="ECO:0000313" key="5">
    <source>
        <dbReference type="Proteomes" id="UP001181046"/>
    </source>
</evidence>
<feature type="transmembrane region" description="Helical" evidence="2">
    <location>
        <begin position="111"/>
        <end position="131"/>
    </location>
</feature>
<evidence type="ECO:0000259" key="3">
    <source>
        <dbReference type="PROSITE" id="PS50943"/>
    </source>
</evidence>
<dbReference type="Proteomes" id="UP001181046">
    <property type="component" value="Unassembled WGS sequence"/>
</dbReference>
<dbReference type="SUPFAM" id="SSF47413">
    <property type="entry name" value="lambda repressor-like DNA-binding domains"/>
    <property type="match status" value="1"/>
</dbReference>
<evidence type="ECO:0000256" key="1">
    <source>
        <dbReference type="ARBA" id="ARBA00023125"/>
    </source>
</evidence>
<keyword evidence="5" id="KW-1185">Reference proteome</keyword>
<keyword evidence="1" id="KW-0238">DNA-binding</keyword>
<dbReference type="EMBL" id="JARQAJ010000011">
    <property type="protein sequence ID" value="MDT2760618.1"/>
    <property type="molecule type" value="Genomic_DNA"/>
</dbReference>
<comment type="caution">
    <text evidence="4">The sequence shown here is derived from an EMBL/GenBank/DDBJ whole genome shotgun (WGS) entry which is preliminary data.</text>
</comment>
<sequence>MIISKMLKEKRSEYELTQEQLSEKIFVSRKTISNWETGKTTPDIDSLIRLADLFNLSLDNLLLEGSDIVENIKKIEAAKAAKKYFSCSWLTNMIFILIIGTQRIYGEQSTIVFILLTLGIILNSFVMFYFSKQVKLTNENQSPYQAIKNQNKWLLIPFVLLIILVLWIIFIAK</sequence>
<feature type="transmembrane region" description="Helical" evidence="2">
    <location>
        <begin position="84"/>
        <end position="105"/>
    </location>
</feature>
<dbReference type="InterPro" id="IPR001387">
    <property type="entry name" value="Cro/C1-type_HTH"/>
</dbReference>
<proteinExistence type="predicted"/>
<keyword evidence="2" id="KW-0812">Transmembrane</keyword>
<accession>A0ABU3FD63</accession>
<dbReference type="Gene3D" id="1.10.260.40">
    <property type="entry name" value="lambda repressor-like DNA-binding domains"/>
    <property type="match status" value="1"/>
</dbReference>
<dbReference type="RefSeq" id="WP_271016488.1">
    <property type="nucleotide sequence ID" value="NZ_JARQAJ010000011.1"/>
</dbReference>
<dbReference type="PANTHER" id="PTHR46558">
    <property type="entry name" value="TRACRIPTIONAL REGULATORY PROTEIN-RELATED-RELATED"/>
    <property type="match status" value="1"/>
</dbReference>
<dbReference type="CDD" id="cd00093">
    <property type="entry name" value="HTH_XRE"/>
    <property type="match status" value="1"/>
</dbReference>
<organism evidence="4 5">
    <name type="scientific">Enterococcus xiangfangensis</name>
    <dbReference type="NCBI Taxonomy" id="1296537"/>
    <lineage>
        <taxon>Bacteria</taxon>
        <taxon>Bacillati</taxon>
        <taxon>Bacillota</taxon>
        <taxon>Bacilli</taxon>
        <taxon>Lactobacillales</taxon>
        <taxon>Enterococcaceae</taxon>
        <taxon>Enterococcus</taxon>
    </lineage>
</organism>
<evidence type="ECO:0000256" key="2">
    <source>
        <dbReference type="SAM" id="Phobius"/>
    </source>
</evidence>
<dbReference type="Pfam" id="PF01381">
    <property type="entry name" value="HTH_3"/>
    <property type="match status" value="1"/>
</dbReference>
<protein>
    <submittedName>
        <fullName evidence="4">Helix-turn-helix transcriptional regulator</fullName>
    </submittedName>
</protein>
<dbReference type="SMART" id="SM00530">
    <property type="entry name" value="HTH_XRE"/>
    <property type="match status" value="1"/>
</dbReference>
<dbReference type="PROSITE" id="PS50943">
    <property type="entry name" value="HTH_CROC1"/>
    <property type="match status" value="1"/>
</dbReference>
<feature type="domain" description="HTH cro/C1-type" evidence="3">
    <location>
        <begin position="7"/>
        <end position="61"/>
    </location>
</feature>
<dbReference type="InterPro" id="IPR010982">
    <property type="entry name" value="Lambda_DNA-bd_dom_sf"/>
</dbReference>
<keyword evidence="2" id="KW-1133">Transmembrane helix</keyword>
<keyword evidence="2" id="KW-0472">Membrane</keyword>
<reference evidence="4" key="1">
    <citation type="submission" date="2023-03" db="EMBL/GenBank/DDBJ databases">
        <authorList>
            <person name="Shen W."/>
            <person name="Cai J."/>
        </authorList>
    </citation>
    <scope>NUCLEOTIDE SEQUENCE</scope>
    <source>
        <strain evidence="4">P66-3</strain>
    </source>
</reference>
<name>A0ABU3FD63_9ENTE</name>
<gene>
    <name evidence="4" type="ORF">P7H27_12710</name>
</gene>
<feature type="transmembrane region" description="Helical" evidence="2">
    <location>
        <begin position="152"/>
        <end position="172"/>
    </location>
</feature>